<feature type="transmembrane region" description="Helical" evidence="2">
    <location>
        <begin position="38"/>
        <end position="56"/>
    </location>
</feature>
<gene>
    <name evidence="3" type="ORF">GCM10009665_06860</name>
</gene>
<keyword evidence="2" id="KW-1133">Transmembrane helix</keyword>
<evidence type="ECO:0000256" key="2">
    <source>
        <dbReference type="SAM" id="Phobius"/>
    </source>
</evidence>
<evidence type="ECO:0000256" key="1">
    <source>
        <dbReference type="SAM" id="MobiDB-lite"/>
    </source>
</evidence>
<keyword evidence="4" id="KW-1185">Reference proteome</keyword>
<dbReference type="Proteomes" id="UP001500037">
    <property type="component" value="Unassembled WGS sequence"/>
</dbReference>
<proteinExistence type="predicted"/>
<reference evidence="3 4" key="1">
    <citation type="journal article" date="2019" name="Int. J. Syst. Evol. Microbiol.">
        <title>The Global Catalogue of Microorganisms (GCM) 10K type strain sequencing project: providing services to taxonomists for standard genome sequencing and annotation.</title>
        <authorList>
            <consortium name="The Broad Institute Genomics Platform"/>
            <consortium name="The Broad Institute Genome Sequencing Center for Infectious Disease"/>
            <person name="Wu L."/>
            <person name="Ma J."/>
        </authorList>
    </citation>
    <scope>NUCLEOTIDE SEQUENCE [LARGE SCALE GENOMIC DNA]</scope>
    <source>
        <strain evidence="3 4">JCM 13004</strain>
    </source>
</reference>
<sequence>MIRVSILTVAPVSRRSVPQRPGPGRAAARSMPVRAGLTRGAAGLLVLFVALLGLLAHHSLSAEMAMPPKAVGIGSMAAMAAPVEPSADAAMPMVHTAQPATLGVVLHASMDDSSSCSGHQHCVGTPQQNKPLTPHLPAGAAPINAPQPACLSASHGFPSRSGAPPPDLSKLSVSRT</sequence>
<accession>A0ABN1VQ47</accession>
<organism evidence="3 4">
    <name type="scientific">Kitasatospora nipponensis</name>
    <dbReference type="NCBI Taxonomy" id="258049"/>
    <lineage>
        <taxon>Bacteria</taxon>
        <taxon>Bacillati</taxon>
        <taxon>Actinomycetota</taxon>
        <taxon>Actinomycetes</taxon>
        <taxon>Kitasatosporales</taxon>
        <taxon>Streptomycetaceae</taxon>
        <taxon>Kitasatospora</taxon>
    </lineage>
</organism>
<dbReference type="EMBL" id="BAAALF010000006">
    <property type="protein sequence ID" value="GAA1219403.1"/>
    <property type="molecule type" value="Genomic_DNA"/>
</dbReference>
<evidence type="ECO:0000313" key="4">
    <source>
        <dbReference type="Proteomes" id="UP001500037"/>
    </source>
</evidence>
<comment type="caution">
    <text evidence="3">The sequence shown here is derived from an EMBL/GenBank/DDBJ whole genome shotgun (WGS) entry which is preliminary data.</text>
</comment>
<keyword evidence="2" id="KW-0472">Membrane</keyword>
<evidence type="ECO:0000313" key="3">
    <source>
        <dbReference type="EMBL" id="GAA1219403.1"/>
    </source>
</evidence>
<name>A0ABN1VQ47_9ACTN</name>
<feature type="region of interest" description="Disordered" evidence="1">
    <location>
        <begin position="117"/>
        <end position="176"/>
    </location>
</feature>
<keyword evidence="2" id="KW-0812">Transmembrane</keyword>
<protein>
    <submittedName>
        <fullName evidence="3">Uncharacterized protein</fullName>
    </submittedName>
</protein>